<dbReference type="STRING" id="479432.Sros_2088"/>
<dbReference type="AlphaFoldDB" id="D2AWC0"/>
<dbReference type="KEGG" id="sro:Sros_2088"/>
<dbReference type="InterPro" id="IPR036388">
    <property type="entry name" value="WH-like_DNA-bd_sf"/>
</dbReference>
<feature type="domain" description="Bacterial transcriptional activator" evidence="1">
    <location>
        <begin position="98"/>
        <end position="239"/>
    </location>
</feature>
<evidence type="ECO:0000259" key="1">
    <source>
        <dbReference type="SMART" id="SM01043"/>
    </source>
</evidence>
<dbReference type="SMART" id="SM01043">
    <property type="entry name" value="BTAD"/>
    <property type="match status" value="1"/>
</dbReference>
<dbReference type="HOGENOM" id="CLU_004665_3_0_11"/>
<keyword evidence="3" id="KW-1185">Reference proteome</keyword>
<dbReference type="EMBL" id="CP001814">
    <property type="protein sequence ID" value="ACZ85073.1"/>
    <property type="molecule type" value="Genomic_DNA"/>
</dbReference>
<dbReference type="OrthoDB" id="5509004at2"/>
<gene>
    <name evidence="2" type="ordered locus">Sros_2088</name>
</gene>
<organism evidence="2 3">
    <name type="scientific">Streptosporangium roseum (strain ATCC 12428 / DSM 43021 / JCM 3005 / KCTC 9067 / NCIMB 10171 / NRRL 2505 / NI 9100)</name>
    <dbReference type="NCBI Taxonomy" id="479432"/>
    <lineage>
        <taxon>Bacteria</taxon>
        <taxon>Bacillati</taxon>
        <taxon>Actinomycetota</taxon>
        <taxon>Actinomycetes</taxon>
        <taxon>Streptosporangiales</taxon>
        <taxon>Streptosporangiaceae</taxon>
        <taxon>Streptosporangium</taxon>
    </lineage>
</organism>
<dbReference type="InterPro" id="IPR011990">
    <property type="entry name" value="TPR-like_helical_dom_sf"/>
</dbReference>
<reference evidence="2 3" key="1">
    <citation type="journal article" date="2010" name="Stand. Genomic Sci.">
        <title>Complete genome sequence of Streptosporangium roseum type strain (NI 9100).</title>
        <authorList>
            <person name="Nolan M."/>
            <person name="Sikorski J."/>
            <person name="Jando M."/>
            <person name="Lucas S."/>
            <person name="Lapidus A."/>
            <person name="Glavina Del Rio T."/>
            <person name="Chen F."/>
            <person name="Tice H."/>
            <person name="Pitluck S."/>
            <person name="Cheng J.F."/>
            <person name="Chertkov O."/>
            <person name="Sims D."/>
            <person name="Meincke L."/>
            <person name="Brettin T."/>
            <person name="Han C."/>
            <person name="Detter J.C."/>
            <person name="Bruce D."/>
            <person name="Goodwin L."/>
            <person name="Land M."/>
            <person name="Hauser L."/>
            <person name="Chang Y.J."/>
            <person name="Jeffries C.D."/>
            <person name="Ivanova N."/>
            <person name="Mavromatis K."/>
            <person name="Mikhailova N."/>
            <person name="Chen A."/>
            <person name="Palaniappan K."/>
            <person name="Chain P."/>
            <person name="Rohde M."/>
            <person name="Goker M."/>
            <person name="Bristow J."/>
            <person name="Eisen J.A."/>
            <person name="Markowitz V."/>
            <person name="Hugenholtz P."/>
            <person name="Kyrpides N.C."/>
            <person name="Klenk H.P."/>
        </authorList>
    </citation>
    <scope>NUCLEOTIDE SEQUENCE [LARGE SCALE GENOMIC DNA]</scope>
    <source>
        <strain evidence="3">ATCC 12428 / DSM 43021 / JCM 3005 / NI 9100</strain>
    </source>
</reference>
<sequence>MESSDHPPLRVTLLGGFRLLAGDDRVAVSGGSERLLAFVALCGQAVSRNLLAGTLWPEAPERRACASLRSALVRLNGAGRRLLSVGTTEIRLCPEAHVDFHDARSLAYRILDPTTPTGNRDLSAEAVGLLSNGLLPGWYDDWAVLEAEEWHQRRLHALEALTDDFVAAGRCADAVAAAGVAVRAEPLRESARAALIRAHLAEDNQAEALRCFERYRRHLQAELGLRPTPRLCELVAGLRSETPP</sequence>
<dbReference type="Proteomes" id="UP000002029">
    <property type="component" value="Chromosome"/>
</dbReference>
<dbReference type="PANTHER" id="PTHR35807">
    <property type="entry name" value="TRANSCRIPTIONAL REGULATOR REDD-RELATED"/>
    <property type="match status" value="1"/>
</dbReference>
<dbReference type="Pfam" id="PF03704">
    <property type="entry name" value="BTAD"/>
    <property type="match status" value="1"/>
</dbReference>
<evidence type="ECO:0000313" key="2">
    <source>
        <dbReference type="EMBL" id="ACZ85073.1"/>
    </source>
</evidence>
<dbReference type="Gene3D" id="1.10.10.10">
    <property type="entry name" value="Winged helix-like DNA-binding domain superfamily/Winged helix DNA-binding domain"/>
    <property type="match status" value="1"/>
</dbReference>
<dbReference type="SUPFAM" id="SSF48452">
    <property type="entry name" value="TPR-like"/>
    <property type="match status" value="1"/>
</dbReference>
<dbReference type="RefSeq" id="WP_012888818.1">
    <property type="nucleotide sequence ID" value="NC_013595.1"/>
</dbReference>
<proteinExistence type="predicted"/>
<dbReference type="Gene3D" id="1.25.40.10">
    <property type="entry name" value="Tetratricopeptide repeat domain"/>
    <property type="match status" value="1"/>
</dbReference>
<evidence type="ECO:0000313" key="3">
    <source>
        <dbReference type="Proteomes" id="UP000002029"/>
    </source>
</evidence>
<name>D2AWC0_STRRD</name>
<accession>D2AWC0</accession>
<protein>
    <submittedName>
        <fullName evidence="2">Transcriptional regulator, SARP family</fullName>
    </submittedName>
</protein>
<dbReference type="InterPro" id="IPR051677">
    <property type="entry name" value="AfsR-DnrI-RedD_regulator"/>
</dbReference>
<dbReference type="InterPro" id="IPR005158">
    <property type="entry name" value="BTAD"/>
</dbReference>
<dbReference type="eggNOG" id="COG3629">
    <property type="taxonomic scope" value="Bacteria"/>
</dbReference>